<comment type="catalytic activity">
    <reaction evidence="9">
        <text>ATP + H2O = ADP + phosphate + H(+)</text>
        <dbReference type="Rhea" id="RHEA:13065"/>
        <dbReference type="ChEBI" id="CHEBI:15377"/>
        <dbReference type="ChEBI" id="CHEBI:15378"/>
        <dbReference type="ChEBI" id="CHEBI:30616"/>
        <dbReference type="ChEBI" id="CHEBI:43474"/>
        <dbReference type="ChEBI" id="CHEBI:456216"/>
        <dbReference type="EC" id="3.6.4.13"/>
    </reaction>
</comment>
<name>A0A507BZ98_9FUNG</name>
<dbReference type="Gene3D" id="3.40.50.300">
    <property type="entry name" value="P-loop containing nucleotide triphosphate hydrolases"/>
    <property type="match status" value="1"/>
</dbReference>
<organism evidence="12 13">
    <name type="scientific">Synchytrium endobioticum</name>
    <dbReference type="NCBI Taxonomy" id="286115"/>
    <lineage>
        <taxon>Eukaryota</taxon>
        <taxon>Fungi</taxon>
        <taxon>Fungi incertae sedis</taxon>
        <taxon>Chytridiomycota</taxon>
        <taxon>Chytridiomycota incertae sedis</taxon>
        <taxon>Chytridiomycetes</taxon>
        <taxon>Synchytriales</taxon>
        <taxon>Synchytriaceae</taxon>
        <taxon>Synchytrium</taxon>
    </lineage>
</organism>
<dbReference type="EMBL" id="QEAN01000496">
    <property type="protein sequence ID" value="TPX34600.1"/>
    <property type="molecule type" value="Genomic_DNA"/>
</dbReference>
<proteinExistence type="inferred from homology"/>
<evidence type="ECO:0000256" key="8">
    <source>
        <dbReference type="ARBA" id="ARBA00022884"/>
    </source>
</evidence>
<dbReference type="AlphaFoldDB" id="A0A507BZ98"/>
<keyword evidence="4 9" id="KW-0547">Nucleotide-binding</keyword>
<dbReference type="GO" id="GO:0003724">
    <property type="term" value="F:RNA helicase activity"/>
    <property type="evidence" value="ECO:0007669"/>
    <property type="project" value="UniProtKB-EC"/>
</dbReference>
<dbReference type="InterPro" id="IPR056330">
    <property type="entry name" value="CTT_SPB4"/>
</dbReference>
<dbReference type="GO" id="GO:0003723">
    <property type="term" value="F:RNA binding"/>
    <property type="evidence" value="ECO:0007669"/>
    <property type="project" value="UniProtKB-UniRule"/>
</dbReference>
<dbReference type="GO" id="GO:0005730">
    <property type="term" value="C:nucleolus"/>
    <property type="evidence" value="ECO:0007669"/>
    <property type="project" value="UniProtKB-SubCell"/>
</dbReference>
<dbReference type="GO" id="GO:0016787">
    <property type="term" value="F:hydrolase activity"/>
    <property type="evidence" value="ECO:0007669"/>
    <property type="project" value="UniProtKB-KW"/>
</dbReference>
<dbReference type="Pfam" id="PF23681">
    <property type="entry name" value="CTT_SPB4"/>
    <property type="match status" value="1"/>
</dbReference>
<evidence type="ECO:0000256" key="5">
    <source>
        <dbReference type="ARBA" id="ARBA00022801"/>
    </source>
</evidence>
<dbReference type="VEuPathDB" id="FungiDB:SeMB42_g07307"/>
<dbReference type="Pfam" id="PF00271">
    <property type="entry name" value="Helicase_C"/>
    <property type="match status" value="1"/>
</dbReference>
<keyword evidence="3" id="KW-0698">rRNA processing</keyword>
<dbReference type="STRING" id="286115.A0A507BZ98"/>
<dbReference type="InterPro" id="IPR001650">
    <property type="entry name" value="Helicase_C-like"/>
</dbReference>
<dbReference type="PANTHER" id="PTHR24031">
    <property type="entry name" value="RNA HELICASE"/>
    <property type="match status" value="1"/>
</dbReference>
<evidence type="ECO:0000259" key="11">
    <source>
        <dbReference type="PROSITE" id="PS51194"/>
    </source>
</evidence>
<dbReference type="SUPFAM" id="SSF52540">
    <property type="entry name" value="P-loop containing nucleoside triphosphate hydrolases"/>
    <property type="match status" value="1"/>
</dbReference>
<keyword evidence="13" id="KW-1185">Reference proteome</keyword>
<keyword evidence="7 9" id="KW-0067">ATP-binding</keyword>
<keyword evidence="8 9" id="KW-0694">RNA-binding</keyword>
<comment type="domain">
    <text evidence="9">The Q motif is unique to and characteristic of the DEAD box family of RNA helicases and controls ATP binding and hydrolysis.</text>
</comment>
<dbReference type="SMART" id="SM01178">
    <property type="entry name" value="DUF4217"/>
    <property type="match status" value="1"/>
</dbReference>
<protein>
    <recommendedName>
        <fullName evidence="9">ATP-dependent RNA helicase</fullName>
        <ecNumber evidence="9">3.6.4.13</ecNumber>
    </recommendedName>
</protein>
<keyword evidence="5 9" id="KW-0378">Hydrolase</keyword>
<comment type="function">
    <text evidence="9">RNA helicase.</text>
</comment>
<comment type="similarity">
    <text evidence="9">Belongs to the DEAD box helicase family.</text>
</comment>
<evidence type="ECO:0000313" key="12">
    <source>
        <dbReference type="EMBL" id="TPX34600.1"/>
    </source>
</evidence>
<keyword evidence="6 9" id="KW-0347">Helicase</keyword>
<dbReference type="GO" id="GO:0005524">
    <property type="term" value="F:ATP binding"/>
    <property type="evidence" value="ECO:0007669"/>
    <property type="project" value="UniProtKB-UniRule"/>
</dbReference>
<feature type="domain" description="Helicase C-terminal" evidence="11">
    <location>
        <begin position="1"/>
        <end position="115"/>
    </location>
</feature>
<evidence type="ECO:0000256" key="2">
    <source>
        <dbReference type="ARBA" id="ARBA00022517"/>
    </source>
</evidence>
<dbReference type="EC" id="3.6.4.13" evidence="9"/>
<evidence type="ECO:0000256" key="10">
    <source>
        <dbReference type="SAM" id="MobiDB-lite"/>
    </source>
</evidence>
<dbReference type="InterPro" id="IPR025313">
    <property type="entry name" value="SPB4-like_CTE"/>
</dbReference>
<dbReference type="Proteomes" id="UP000317494">
    <property type="component" value="Unassembled WGS sequence"/>
</dbReference>
<dbReference type="CDD" id="cd18787">
    <property type="entry name" value="SF2_C_DEAD"/>
    <property type="match status" value="1"/>
</dbReference>
<evidence type="ECO:0000256" key="3">
    <source>
        <dbReference type="ARBA" id="ARBA00022552"/>
    </source>
</evidence>
<gene>
    <name evidence="12" type="ORF">SeMB42_g07307</name>
</gene>
<dbReference type="PROSITE" id="PS51194">
    <property type="entry name" value="HELICASE_CTER"/>
    <property type="match status" value="1"/>
</dbReference>
<accession>A0A507BZ98</accession>
<dbReference type="Pfam" id="PF13959">
    <property type="entry name" value="CTE_SPB4"/>
    <property type="match status" value="1"/>
</dbReference>
<dbReference type="GO" id="GO:0006364">
    <property type="term" value="P:rRNA processing"/>
    <property type="evidence" value="ECO:0007669"/>
    <property type="project" value="UniProtKB-KW"/>
</dbReference>
<dbReference type="InterPro" id="IPR027417">
    <property type="entry name" value="P-loop_NTPase"/>
</dbReference>
<evidence type="ECO:0000256" key="4">
    <source>
        <dbReference type="ARBA" id="ARBA00022741"/>
    </source>
</evidence>
<feature type="region of interest" description="Disordered" evidence="10">
    <location>
        <begin position="202"/>
        <end position="234"/>
    </location>
</feature>
<comment type="subcellular location">
    <subcellularLocation>
        <location evidence="1">Nucleus</location>
        <location evidence="1">Nucleolus</location>
    </subcellularLocation>
</comment>
<dbReference type="SMART" id="SM00490">
    <property type="entry name" value="HELICc"/>
    <property type="match status" value="1"/>
</dbReference>
<evidence type="ECO:0000256" key="6">
    <source>
        <dbReference type="ARBA" id="ARBA00022806"/>
    </source>
</evidence>
<evidence type="ECO:0000256" key="1">
    <source>
        <dbReference type="ARBA" id="ARBA00004604"/>
    </source>
</evidence>
<keyword evidence="2" id="KW-0690">Ribosome biogenesis</keyword>
<evidence type="ECO:0000256" key="7">
    <source>
        <dbReference type="ARBA" id="ARBA00022840"/>
    </source>
</evidence>
<evidence type="ECO:0000256" key="9">
    <source>
        <dbReference type="RuleBase" id="RU365068"/>
    </source>
</evidence>
<comment type="caution">
    <text evidence="12">The sequence shown here is derived from an EMBL/GenBank/DDBJ whole genome shotgun (WGS) entry which is preliminary data.</text>
</comment>
<evidence type="ECO:0000313" key="13">
    <source>
        <dbReference type="Proteomes" id="UP000317494"/>
    </source>
</evidence>
<reference evidence="12 13" key="1">
    <citation type="journal article" date="2019" name="Sci. Rep.">
        <title>Comparative genomics of chytrid fungi reveal insights into the obligate biotrophic and pathogenic lifestyle of Synchytrium endobioticum.</title>
        <authorList>
            <person name="van de Vossenberg B.T.L.H."/>
            <person name="Warris S."/>
            <person name="Nguyen H.D.T."/>
            <person name="van Gent-Pelzer M.P.E."/>
            <person name="Joly D.L."/>
            <person name="van de Geest H.C."/>
            <person name="Bonants P.J.M."/>
            <person name="Smith D.S."/>
            <person name="Levesque C.A."/>
            <person name="van der Lee T.A.J."/>
        </authorList>
    </citation>
    <scope>NUCLEOTIDE SEQUENCE [LARGE SCALE GENOMIC DNA]</scope>
    <source>
        <strain evidence="12 13">MB42</strain>
    </source>
</reference>
<sequence>MDSKKREIVFTAFNSASARSVLLCTDVAARGLDIPDVDWVVQFDAPQDPKAFAHRCGRTARQGKCGAALAFLTKEEDAYLDFLKIRKIPTQPFDANTLQTPFTPQHVLETVQKLITQDRDVYDKSMKAFVSWVRAYKEHHANAIFQLRKVDIADLARGFGLLRLPKMPEISPKDISAFTPAEVNVDAIKYKDKVREKARLARLASKAQPRPPTSGRHAPPVTKPWSLQTARKETRILRREKKVKKREAIARAAVNGGGKGKKRVVDADEWKELQDEVRLIKKIKKGLVTEESDGEAEGHGG</sequence>